<dbReference type="OrthoDB" id="210667at2"/>
<keyword evidence="2" id="KW-1185">Reference proteome</keyword>
<sequence>MMKRFFPACAVLFTAAVAPALAAPASPSASRYFAIQVVDAATGRGVPLVELRATSEVRYYTDSNGIAAIDDPEMMEQSVYFSVKSAGYSYPKDGMGYAGVALKVTAGGKAVIKIARDNIAERLYRLTGAGIYRDSLLVGAPVPTKRPLLNGQVTGQDTVEVTPYKGKIYWFFGDTNKPSYPLGQFDTSGATSLAPGAGGLDPSRGVDLTYWVDPSGFSRPMAPPPHNGGPVWVAGLFTLTEHGAQHLYTHFAEVDHSMKMVHSGLAKFNDEKAVFEPIHTFDISNALRPEGHPFLASDAANNYIYFQPPRRGAFPLTRTIADEAHVTDPATYEAFTCLAPGARVSGRDTPMDRDAFGRLIWGWKRNTQPVGLDDVDELVKQGLMKREEALVQLRDISTDATVISHGGSVFWNAYRKRWILITTQMDGSPSSLGELWFAEADTPVGPWTYARKIATHDHYTFYNPTQHPFFDQDGGRLVYFEGTYTDTFSDVKDFTPRYNYNQLMYRLSLDDTRLSLPVPVYQFRQDGVDGYGAREQIDAGKLWSSVERIPFYAAPPSRKPSGLIPLYVTAQGLQTQSPGDGAKPLVYVLPAAPAESEKSSPGVAPLYEFRDDATARRWYSTDAQAPGARRSSEPICRVWRNPSSILALDYAVKPVLEKP</sequence>
<dbReference type="AlphaFoldDB" id="A0A402D6E2"/>
<dbReference type="RefSeq" id="WP_119324985.1">
    <property type="nucleotide sequence ID" value="NZ_AP025739.1"/>
</dbReference>
<dbReference type="Gene3D" id="2.115.10.20">
    <property type="entry name" value="Glycosyl hydrolase domain, family 43"/>
    <property type="match status" value="1"/>
</dbReference>
<dbReference type="InterPro" id="IPR023296">
    <property type="entry name" value="Glyco_hydro_beta-prop_sf"/>
</dbReference>
<gene>
    <name evidence="1" type="ORF">CCAX7_41060</name>
</gene>
<accession>A0A402D6E2</accession>
<dbReference type="KEGG" id="ccot:CCAX7_41060"/>
<evidence type="ECO:0000313" key="1">
    <source>
        <dbReference type="EMBL" id="BDI32055.1"/>
    </source>
</evidence>
<dbReference type="Proteomes" id="UP000287394">
    <property type="component" value="Chromosome"/>
</dbReference>
<dbReference type="EMBL" id="AP025739">
    <property type="protein sequence ID" value="BDI32055.1"/>
    <property type="molecule type" value="Genomic_DNA"/>
</dbReference>
<reference evidence="1 2" key="1">
    <citation type="journal article" date="2019" name="Int. J. Syst. Evol. Microbiol.">
        <title>Capsulimonas corticalis gen. nov., sp. nov., an aerobic capsulated bacterium, of a novel bacterial order, Capsulimonadales ord. nov., of the class Armatimonadia of the phylum Armatimonadetes.</title>
        <authorList>
            <person name="Li J."/>
            <person name="Kudo C."/>
            <person name="Tonouchi A."/>
        </authorList>
    </citation>
    <scope>NUCLEOTIDE SEQUENCE [LARGE SCALE GENOMIC DNA]</scope>
    <source>
        <strain evidence="1 2">AX-7</strain>
    </source>
</reference>
<proteinExistence type="predicted"/>
<evidence type="ECO:0000313" key="2">
    <source>
        <dbReference type="Proteomes" id="UP000287394"/>
    </source>
</evidence>
<protein>
    <submittedName>
        <fullName evidence="1">Uncharacterized protein</fullName>
    </submittedName>
</protein>
<name>A0A402D6E2_9BACT</name>
<organism evidence="1 2">
    <name type="scientific">Capsulimonas corticalis</name>
    <dbReference type="NCBI Taxonomy" id="2219043"/>
    <lineage>
        <taxon>Bacteria</taxon>
        <taxon>Bacillati</taxon>
        <taxon>Armatimonadota</taxon>
        <taxon>Armatimonadia</taxon>
        <taxon>Capsulimonadales</taxon>
        <taxon>Capsulimonadaceae</taxon>
        <taxon>Capsulimonas</taxon>
    </lineage>
</organism>